<dbReference type="EMBL" id="GBRH01263833">
    <property type="protein sequence ID" value="JAD34062.1"/>
    <property type="molecule type" value="Transcribed_RNA"/>
</dbReference>
<name>A0A0A8ZGT5_ARUDO</name>
<evidence type="ECO:0000313" key="1">
    <source>
        <dbReference type="EMBL" id="JAD34062.1"/>
    </source>
</evidence>
<accession>A0A0A8ZGT5</accession>
<sequence>MTPLSYSPSR</sequence>
<protein>
    <submittedName>
        <fullName evidence="1">Uncharacterized protein</fullName>
    </submittedName>
</protein>
<reference evidence="1" key="1">
    <citation type="submission" date="2014-09" db="EMBL/GenBank/DDBJ databases">
        <authorList>
            <person name="Magalhaes I.L.F."/>
            <person name="Oliveira U."/>
            <person name="Santos F.R."/>
            <person name="Vidigal T.H.D.A."/>
            <person name="Brescovit A.D."/>
            <person name="Santos A.J."/>
        </authorList>
    </citation>
    <scope>NUCLEOTIDE SEQUENCE</scope>
    <source>
        <tissue evidence="1">Shoot tissue taken approximately 20 cm above the soil surface</tissue>
    </source>
</reference>
<reference evidence="1" key="2">
    <citation type="journal article" date="2015" name="Data Brief">
        <title>Shoot transcriptome of the giant reed, Arundo donax.</title>
        <authorList>
            <person name="Barrero R.A."/>
            <person name="Guerrero F.D."/>
            <person name="Moolhuijzen P."/>
            <person name="Goolsby J.A."/>
            <person name="Tidwell J."/>
            <person name="Bellgard S.E."/>
            <person name="Bellgard M.I."/>
        </authorList>
    </citation>
    <scope>NUCLEOTIDE SEQUENCE</scope>
    <source>
        <tissue evidence="1">Shoot tissue taken approximately 20 cm above the soil surface</tissue>
    </source>
</reference>
<proteinExistence type="predicted"/>
<organism evidence="1">
    <name type="scientific">Arundo donax</name>
    <name type="common">Giant reed</name>
    <name type="synonym">Donax arundinaceus</name>
    <dbReference type="NCBI Taxonomy" id="35708"/>
    <lineage>
        <taxon>Eukaryota</taxon>
        <taxon>Viridiplantae</taxon>
        <taxon>Streptophyta</taxon>
        <taxon>Embryophyta</taxon>
        <taxon>Tracheophyta</taxon>
        <taxon>Spermatophyta</taxon>
        <taxon>Magnoliopsida</taxon>
        <taxon>Liliopsida</taxon>
        <taxon>Poales</taxon>
        <taxon>Poaceae</taxon>
        <taxon>PACMAD clade</taxon>
        <taxon>Arundinoideae</taxon>
        <taxon>Arundineae</taxon>
        <taxon>Arundo</taxon>
    </lineage>
</organism>